<evidence type="ECO:0000313" key="1">
    <source>
        <dbReference type="EMBL" id="AVK75088.1"/>
    </source>
</evidence>
<dbReference type="KEGG" id="vg:36844229"/>
<name>A0A2U7U9G1_9VIRU</name>
<dbReference type="EMBL" id="MG011689">
    <property type="protein sequence ID" value="AVK75088.1"/>
    <property type="molecule type" value="Genomic_DNA"/>
</dbReference>
<dbReference type="GeneID" id="36844229"/>
<protein>
    <submittedName>
        <fullName evidence="1">Uncharacterized protein</fullName>
    </submittedName>
</protein>
<sequence length="186" mass="20399">MALVPLLLTRMTLARCTGSPQKSRNAGVMTDFGERLFCGYNRSTAWERRGPPSRVLFDRCLVVQALSSASARHDPHQLDVRHIERCESVAGYVRERRSPSRSDTVGTEQAPFVDESTAAGARRRHCGLPDMPWNQLSSRSRAARAAIKDALLCGRSALSPIYRGAGVTSIATVRPLSVVLTRSHPS</sequence>
<organism evidence="1">
    <name type="scientific">Pandoravirus quercus</name>
    <dbReference type="NCBI Taxonomy" id="2107709"/>
    <lineage>
        <taxon>Viruses</taxon>
        <taxon>Pandoravirus</taxon>
    </lineage>
</organism>
<dbReference type="RefSeq" id="YP_009483357.1">
    <property type="nucleotide sequence ID" value="NC_037667.1"/>
</dbReference>
<dbReference type="Proteomes" id="UP000248852">
    <property type="component" value="Segment"/>
</dbReference>
<gene>
    <name evidence="1" type="ORF">pqer_cds_666</name>
</gene>
<reference evidence="1" key="1">
    <citation type="journal article" date="2018" name="Nat. Commun.">
        <title>Diversity and evolution of the emerging Pandoraviridae family.</title>
        <authorList>
            <person name="Legendre M."/>
            <person name="Fabre E."/>
            <person name="Poirot O."/>
            <person name="Jeudy S."/>
            <person name="Lartigue A."/>
            <person name="Alempic J.M."/>
            <person name="Beucher L."/>
            <person name="Philippe N."/>
            <person name="Bertaux L."/>
            <person name="Christo-Foroux E."/>
            <person name="Labadie K."/>
            <person name="Coute Y."/>
            <person name="Abergel C."/>
            <person name="Claverie J.M."/>
        </authorList>
    </citation>
    <scope>NUCLEOTIDE SEQUENCE [LARGE SCALE GENOMIC DNA]</scope>
    <source>
        <strain evidence="1">Quercus</strain>
    </source>
</reference>
<accession>A0A2U7U9G1</accession>
<proteinExistence type="predicted"/>